<proteinExistence type="inferred from homology"/>
<accession>A0A9D2KUU3</accession>
<dbReference type="InterPro" id="IPR017850">
    <property type="entry name" value="Alkaline_phosphatase_core_sf"/>
</dbReference>
<organism evidence="7 8">
    <name type="scientific">Candidatus Bacteroides avicola</name>
    <dbReference type="NCBI Taxonomy" id="2838468"/>
    <lineage>
        <taxon>Bacteria</taxon>
        <taxon>Pseudomonadati</taxon>
        <taxon>Bacteroidota</taxon>
        <taxon>Bacteroidia</taxon>
        <taxon>Bacteroidales</taxon>
        <taxon>Bacteroidaceae</taxon>
        <taxon>Bacteroides</taxon>
    </lineage>
</organism>
<sequence length="472" mass="51975">MPYAVMGGMLLGVAATATAQDPTNIVLINLDDVGYGDFSCNGAFGYTTPNIDRLASQGMRFTHFLACQPISGASRAGLLTGCYPNRIGFAGAPGPDSDYGIHADEMTMGELLKQKGYRTAIFGKWHLGDARQFLPLQNGFDEYYGLPYSNDMWPNHPQQGEVFNFPDLPTFDGNKVVGYNTDQSRFTTDYTARAVAFIRKNREKPFFVYLAHSMPHVPLAVSDKFKGKSEQGMFGDVMMEIDWSIGEVVKTLQEEGVLENTLIVVTSDNGPWANYGNHAGSAGGLREAKATTFEGGNRVPCIVYWQGHTPPGSICNKLASNIDLFPTFAEVAGAPLPAKKIDGVSLLSLLQGDEKANPRSSFAYYYNKNDLEAVTDGEFKLVFPHKYVTYEAYEPGNDGQPGTLTTRVLEKPALYDLRRDPGERYDVITLYPERVIKLRKIAEEMRTELGDDLTRRKGTGRRSPGRVDGSGN</sequence>
<evidence type="ECO:0000259" key="6">
    <source>
        <dbReference type="Pfam" id="PF00884"/>
    </source>
</evidence>
<feature type="domain" description="Sulfatase N-terminal" evidence="6">
    <location>
        <begin position="24"/>
        <end position="334"/>
    </location>
</feature>
<dbReference type="Gene3D" id="3.30.1120.10">
    <property type="match status" value="1"/>
</dbReference>
<dbReference type="PANTHER" id="PTHR42693">
    <property type="entry name" value="ARYLSULFATASE FAMILY MEMBER"/>
    <property type="match status" value="1"/>
</dbReference>
<evidence type="ECO:0000256" key="1">
    <source>
        <dbReference type="ARBA" id="ARBA00008779"/>
    </source>
</evidence>
<comment type="PTM">
    <text evidence="3">The conversion to 3-oxoalanine (also known as C-formylglycine, FGly), of a serine or cysteine residue in prokaryotes and of a cysteine residue in eukaryotes, is critical for catalytic activity.</text>
</comment>
<dbReference type="GO" id="GO:0004065">
    <property type="term" value="F:arylsulfatase activity"/>
    <property type="evidence" value="ECO:0007669"/>
    <property type="project" value="TreeGrafter"/>
</dbReference>
<dbReference type="InterPro" id="IPR050738">
    <property type="entry name" value="Sulfatase"/>
</dbReference>
<dbReference type="Proteomes" id="UP000823862">
    <property type="component" value="Unassembled WGS sequence"/>
</dbReference>
<keyword evidence="5" id="KW-0732">Signal</keyword>
<evidence type="ECO:0000256" key="5">
    <source>
        <dbReference type="SAM" id="SignalP"/>
    </source>
</evidence>
<evidence type="ECO:0000256" key="3">
    <source>
        <dbReference type="PIRSR" id="PIRSR600917-52"/>
    </source>
</evidence>
<gene>
    <name evidence="7" type="ORF">H9950_06060</name>
</gene>
<feature type="signal peptide" evidence="5">
    <location>
        <begin position="1"/>
        <end position="19"/>
    </location>
</feature>
<evidence type="ECO:0000313" key="8">
    <source>
        <dbReference type="Proteomes" id="UP000823862"/>
    </source>
</evidence>
<evidence type="ECO:0000256" key="2">
    <source>
        <dbReference type="ARBA" id="ARBA00022801"/>
    </source>
</evidence>
<dbReference type="Pfam" id="PF00884">
    <property type="entry name" value="Sulfatase"/>
    <property type="match status" value="1"/>
</dbReference>
<dbReference type="SUPFAM" id="SSF53649">
    <property type="entry name" value="Alkaline phosphatase-like"/>
    <property type="match status" value="1"/>
</dbReference>
<feature type="chain" id="PRO_5038454913" evidence="5">
    <location>
        <begin position="20"/>
        <end position="472"/>
    </location>
</feature>
<dbReference type="CDD" id="cd16026">
    <property type="entry name" value="GALNS_like"/>
    <property type="match status" value="1"/>
</dbReference>
<dbReference type="PANTHER" id="PTHR42693:SF53">
    <property type="entry name" value="ENDO-4-O-SULFATASE"/>
    <property type="match status" value="1"/>
</dbReference>
<comment type="similarity">
    <text evidence="1">Belongs to the sulfatase family.</text>
</comment>
<dbReference type="EMBL" id="DWZI01000035">
    <property type="protein sequence ID" value="HJA85742.1"/>
    <property type="molecule type" value="Genomic_DNA"/>
</dbReference>
<protein>
    <submittedName>
        <fullName evidence="7">Sulfatase</fullName>
    </submittedName>
</protein>
<evidence type="ECO:0000256" key="4">
    <source>
        <dbReference type="SAM" id="MobiDB-lite"/>
    </source>
</evidence>
<name>A0A9D2KUU3_9BACE</name>
<keyword evidence="2" id="KW-0378">Hydrolase</keyword>
<evidence type="ECO:0000313" key="7">
    <source>
        <dbReference type="EMBL" id="HJA85742.1"/>
    </source>
</evidence>
<dbReference type="Gene3D" id="3.40.720.10">
    <property type="entry name" value="Alkaline Phosphatase, subunit A"/>
    <property type="match status" value="1"/>
</dbReference>
<dbReference type="AlphaFoldDB" id="A0A9D2KUU3"/>
<reference evidence="7" key="2">
    <citation type="submission" date="2021-04" db="EMBL/GenBank/DDBJ databases">
        <authorList>
            <person name="Gilroy R."/>
        </authorList>
    </citation>
    <scope>NUCLEOTIDE SEQUENCE</scope>
    <source>
        <strain evidence="7">ChiHjej12B11-9795</strain>
    </source>
</reference>
<reference evidence="7" key="1">
    <citation type="journal article" date="2021" name="PeerJ">
        <title>Extensive microbial diversity within the chicken gut microbiome revealed by metagenomics and culture.</title>
        <authorList>
            <person name="Gilroy R."/>
            <person name="Ravi A."/>
            <person name="Getino M."/>
            <person name="Pursley I."/>
            <person name="Horton D.L."/>
            <person name="Alikhan N.F."/>
            <person name="Baker D."/>
            <person name="Gharbi K."/>
            <person name="Hall N."/>
            <person name="Watson M."/>
            <person name="Adriaenssens E.M."/>
            <person name="Foster-Nyarko E."/>
            <person name="Jarju S."/>
            <person name="Secka A."/>
            <person name="Antonio M."/>
            <person name="Oren A."/>
            <person name="Chaudhuri R.R."/>
            <person name="La Ragione R."/>
            <person name="Hildebrand F."/>
            <person name="Pallen M.J."/>
        </authorList>
    </citation>
    <scope>NUCLEOTIDE SEQUENCE</scope>
    <source>
        <strain evidence="7">ChiHjej12B11-9795</strain>
    </source>
</reference>
<feature type="modified residue" description="3-oxoalanine (Ser)" evidence="3">
    <location>
        <position position="71"/>
    </location>
</feature>
<feature type="region of interest" description="Disordered" evidence="4">
    <location>
        <begin position="452"/>
        <end position="472"/>
    </location>
</feature>
<comment type="caution">
    <text evidence="7">The sequence shown here is derived from an EMBL/GenBank/DDBJ whole genome shotgun (WGS) entry which is preliminary data.</text>
</comment>
<dbReference type="InterPro" id="IPR000917">
    <property type="entry name" value="Sulfatase_N"/>
</dbReference>
<dbReference type="Pfam" id="PF14707">
    <property type="entry name" value="Sulfatase_C"/>
    <property type="match status" value="1"/>
</dbReference>